<dbReference type="GO" id="GO:0006629">
    <property type="term" value="P:lipid metabolic process"/>
    <property type="evidence" value="ECO:0007669"/>
    <property type="project" value="TreeGrafter"/>
</dbReference>
<dbReference type="PRINTS" id="PR00179">
    <property type="entry name" value="LIPOCALIN"/>
</dbReference>
<comment type="similarity">
    <text evidence="1 3">Belongs to the calycin superfamily. Lipocalin family.</text>
</comment>
<dbReference type="InterPro" id="IPR000566">
    <property type="entry name" value="Lipocln_cytosolic_FA-bd_dom"/>
</dbReference>
<organism evidence="5">
    <name type="scientific">Tetranychus truncatus</name>
    <dbReference type="NCBI Taxonomy" id="93132"/>
    <lineage>
        <taxon>Eukaryota</taxon>
        <taxon>Metazoa</taxon>
        <taxon>Ecdysozoa</taxon>
        <taxon>Arthropoda</taxon>
        <taxon>Chelicerata</taxon>
        <taxon>Arachnida</taxon>
        <taxon>Acari</taxon>
        <taxon>Acariformes</taxon>
        <taxon>Trombidiformes</taxon>
        <taxon>Prostigmata</taxon>
        <taxon>Eleutherengona</taxon>
        <taxon>Raphignathae</taxon>
        <taxon>Tetranychoidea</taxon>
        <taxon>Tetranychidae</taxon>
        <taxon>Tetranychus</taxon>
    </lineage>
</organism>
<dbReference type="InterPro" id="IPR022272">
    <property type="entry name" value="Lipocalin_CS"/>
</dbReference>
<dbReference type="AlphaFoldDB" id="A0A3G5AQQ7"/>
<reference evidence="5" key="1">
    <citation type="submission" date="2018-09" db="EMBL/GenBank/DDBJ databases">
        <title>Comparative analyses of salivary proteins from the facultative symbiont-infected and uninfected Tetranychus truncatus.</title>
        <authorList>
            <person name="Zhu Y.-X."/>
            <person name="Huang H.-J."/>
            <person name="Hong X.-Y."/>
        </authorList>
    </citation>
    <scope>NUCLEOTIDE SEQUENCE</scope>
</reference>
<name>A0A3G5AQQ7_9ACAR</name>
<feature type="chain" id="PRO_5025721476" description="Lipocalin/cytosolic fatty-acid binding domain-containing protein" evidence="3">
    <location>
        <begin position="19"/>
        <end position="193"/>
    </location>
</feature>
<dbReference type="Pfam" id="PF08212">
    <property type="entry name" value="Lipocalin_2"/>
    <property type="match status" value="1"/>
</dbReference>
<dbReference type="SUPFAM" id="SSF50814">
    <property type="entry name" value="Lipocalins"/>
    <property type="match status" value="1"/>
</dbReference>
<sequence length="193" mass="21741">MNYSAFIVLMVLLSTSSADDINDFDLSFVVSIDGCPQPVEIDGGLNLDRYLGKWYEIKRTNSLYEFDERCVITEYKLDSNDNVFVNISGIKEDNTDVWWGGSAEKGSLSNVFNATFIFYSPIAQYWIVDTDYDTYSLVVSCNNVNDLLYVKNAWILSRKPKLESDIVDSLVAKLETIGVGSANLRTTTQDCDN</sequence>
<dbReference type="PIRSF" id="PIRSF036893">
    <property type="entry name" value="Lipocalin_ApoD"/>
    <property type="match status" value="1"/>
</dbReference>
<accession>A0A3G5AQQ7</accession>
<dbReference type="PANTHER" id="PTHR10612">
    <property type="entry name" value="APOLIPOPROTEIN D"/>
    <property type="match status" value="1"/>
</dbReference>
<evidence type="ECO:0000259" key="4">
    <source>
        <dbReference type="Pfam" id="PF08212"/>
    </source>
</evidence>
<dbReference type="InterPro" id="IPR012674">
    <property type="entry name" value="Calycin"/>
</dbReference>
<dbReference type="EMBL" id="MH990560">
    <property type="protein sequence ID" value="AYV89107.1"/>
    <property type="molecule type" value="mRNA"/>
</dbReference>
<evidence type="ECO:0000256" key="2">
    <source>
        <dbReference type="ARBA" id="ARBA00023157"/>
    </source>
</evidence>
<dbReference type="GO" id="GO:0000302">
    <property type="term" value="P:response to reactive oxygen species"/>
    <property type="evidence" value="ECO:0007669"/>
    <property type="project" value="TreeGrafter"/>
</dbReference>
<dbReference type="PANTHER" id="PTHR10612:SF34">
    <property type="entry name" value="APOLIPOPROTEIN D"/>
    <property type="match status" value="1"/>
</dbReference>
<dbReference type="PROSITE" id="PS00213">
    <property type="entry name" value="LIPOCALIN"/>
    <property type="match status" value="1"/>
</dbReference>
<proteinExistence type="evidence at transcript level"/>
<protein>
    <recommendedName>
        <fullName evidence="4">Lipocalin/cytosolic fatty-acid binding domain-containing protein</fullName>
    </recommendedName>
</protein>
<keyword evidence="3" id="KW-0732">Signal</keyword>
<feature type="domain" description="Lipocalin/cytosolic fatty-acid binding" evidence="4">
    <location>
        <begin position="45"/>
        <end position="189"/>
    </location>
</feature>
<dbReference type="GO" id="GO:0031409">
    <property type="term" value="F:pigment binding"/>
    <property type="evidence" value="ECO:0007669"/>
    <property type="project" value="InterPro"/>
</dbReference>
<keyword evidence="2" id="KW-1015">Disulfide bond</keyword>
<evidence type="ECO:0000313" key="5">
    <source>
        <dbReference type="EMBL" id="AYV89107.1"/>
    </source>
</evidence>
<dbReference type="InterPro" id="IPR022271">
    <property type="entry name" value="Lipocalin_ApoD"/>
</dbReference>
<feature type="signal peptide" evidence="3">
    <location>
        <begin position="1"/>
        <end position="18"/>
    </location>
</feature>
<dbReference type="InterPro" id="IPR003057">
    <property type="entry name" value="Invtbrt_color"/>
</dbReference>
<evidence type="ECO:0000256" key="1">
    <source>
        <dbReference type="ARBA" id="ARBA00006889"/>
    </source>
</evidence>
<dbReference type="PRINTS" id="PR01273">
    <property type="entry name" value="INVTBRTCOLOR"/>
</dbReference>
<evidence type="ECO:0000256" key="3">
    <source>
        <dbReference type="PIRNR" id="PIRNR036893"/>
    </source>
</evidence>
<dbReference type="Gene3D" id="2.40.128.20">
    <property type="match status" value="1"/>
</dbReference>
<dbReference type="GO" id="GO:0005737">
    <property type="term" value="C:cytoplasm"/>
    <property type="evidence" value="ECO:0007669"/>
    <property type="project" value="TreeGrafter"/>
</dbReference>